<evidence type="ECO:0000313" key="11">
    <source>
        <dbReference type="Proteomes" id="UP000198372"/>
    </source>
</evidence>
<gene>
    <name evidence="10" type="ORF">BQ2448_1438</name>
</gene>
<reference evidence="11" key="1">
    <citation type="submission" date="2016-09" db="EMBL/GenBank/DDBJ databases">
        <authorList>
            <person name="Jeantristanb JTB J.-T."/>
            <person name="Ricardo R."/>
        </authorList>
    </citation>
    <scope>NUCLEOTIDE SEQUENCE [LARGE SCALE GENOMIC DNA]</scope>
</reference>
<evidence type="ECO:0000313" key="10">
    <source>
        <dbReference type="EMBL" id="SCV70044.1"/>
    </source>
</evidence>
<keyword evidence="8" id="KW-0539">Nucleus</keyword>
<dbReference type="InterPro" id="IPR050080">
    <property type="entry name" value="RNase_PH"/>
</dbReference>
<dbReference type="CDD" id="cd11371">
    <property type="entry name" value="RNase_PH_MTR3"/>
    <property type="match status" value="1"/>
</dbReference>
<evidence type="ECO:0000256" key="7">
    <source>
        <dbReference type="ARBA" id="ARBA00022884"/>
    </source>
</evidence>
<evidence type="ECO:0000256" key="2">
    <source>
        <dbReference type="ARBA" id="ARBA00004496"/>
    </source>
</evidence>
<comment type="similarity">
    <text evidence="3">Belongs to the RNase PH family.</text>
</comment>
<dbReference type="GO" id="GO:0006364">
    <property type="term" value="P:rRNA processing"/>
    <property type="evidence" value="ECO:0007669"/>
    <property type="project" value="UniProtKB-KW"/>
</dbReference>
<evidence type="ECO:0000256" key="6">
    <source>
        <dbReference type="ARBA" id="ARBA00022835"/>
    </source>
</evidence>
<dbReference type="GO" id="GO:0016075">
    <property type="term" value="P:rRNA catabolic process"/>
    <property type="evidence" value="ECO:0007669"/>
    <property type="project" value="TreeGrafter"/>
</dbReference>
<keyword evidence="4" id="KW-0963">Cytoplasm</keyword>
<name>A0A238FDT1_9BASI</name>
<dbReference type="STRING" id="269621.A0A238FDT1"/>
<evidence type="ECO:0000259" key="9">
    <source>
        <dbReference type="Pfam" id="PF01138"/>
    </source>
</evidence>
<evidence type="ECO:0000256" key="8">
    <source>
        <dbReference type="ARBA" id="ARBA00023242"/>
    </source>
</evidence>
<feature type="domain" description="Exoribonuclease phosphorolytic" evidence="9">
    <location>
        <begin position="105"/>
        <end position="230"/>
    </location>
</feature>
<evidence type="ECO:0000256" key="1">
    <source>
        <dbReference type="ARBA" id="ARBA00004123"/>
    </source>
</evidence>
<dbReference type="GO" id="GO:0000176">
    <property type="term" value="C:nuclear exosome (RNase complex)"/>
    <property type="evidence" value="ECO:0007669"/>
    <property type="project" value="UniProtKB-ARBA"/>
</dbReference>
<dbReference type="GO" id="GO:0034475">
    <property type="term" value="P:U4 snRNA 3'-end processing"/>
    <property type="evidence" value="ECO:0007669"/>
    <property type="project" value="TreeGrafter"/>
</dbReference>
<comment type="subcellular location">
    <subcellularLocation>
        <location evidence="2">Cytoplasm</location>
    </subcellularLocation>
    <subcellularLocation>
        <location evidence="1">Nucleus</location>
    </subcellularLocation>
</comment>
<accession>A0A238FDT1</accession>
<evidence type="ECO:0000256" key="3">
    <source>
        <dbReference type="ARBA" id="ARBA00006678"/>
    </source>
</evidence>
<proteinExistence type="inferred from homology"/>
<dbReference type="Pfam" id="PF01138">
    <property type="entry name" value="RNase_PH"/>
    <property type="match status" value="1"/>
</dbReference>
<dbReference type="GO" id="GO:0071051">
    <property type="term" value="P:poly(A)-dependent snoRNA 3'-end processing"/>
    <property type="evidence" value="ECO:0007669"/>
    <property type="project" value="TreeGrafter"/>
</dbReference>
<dbReference type="GO" id="GO:0071028">
    <property type="term" value="P:nuclear mRNA surveillance"/>
    <property type="evidence" value="ECO:0007669"/>
    <property type="project" value="TreeGrafter"/>
</dbReference>
<dbReference type="InterPro" id="IPR027408">
    <property type="entry name" value="PNPase/RNase_PH_dom_sf"/>
</dbReference>
<dbReference type="AlphaFoldDB" id="A0A238FDT1"/>
<evidence type="ECO:0000256" key="4">
    <source>
        <dbReference type="ARBA" id="ARBA00022490"/>
    </source>
</evidence>
<keyword evidence="11" id="KW-1185">Reference proteome</keyword>
<dbReference type="InterPro" id="IPR001247">
    <property type="entry name" value="ExoRNase_PH_dom1"/>
</dbReference>
<dbReference type="PANTHER" id="PTHR11953">
    <property type="entry name" value="EXOSOME COMPLEX COMPONENT"/>
    <property type="match status" value="1"/>
</dbReference>
<dbReference type="Gene3D" id="3.30.230.70">
    <property type="entry name" value="GHMP Kinase, N-terminal domain"/>
    <property type="match status" value="1"/>
</dbReference>
<keyword evidence="7" id="KW-0694">RNA-binding</keyword>
<evidence type="ECO:0000256" key="5">
    <source>
        <dbReference type="ARBA" id="ARBA00022552"/>
    </source>
</evidence>
<dbReference type="Proteomes" id="UP000198372">
    <property type="component" value="Unassembled WGS sequence"/>
</dbReference>
<dbReference type="EMBL" id="FMSP01000005">
    <property type="protein sequence ID" value="SCV70044.1"/>
    <property type="molecule type" value="Genomic_DNA"/>
</dbReference>
<dbReference type="InterPro" id="IPR020568">
    <property type="entry name" value="Ribosomal_Su5_D2-typ_SF"/>
</dbReference>
<dbReference type="SUPFAM" id="SSF55666">
    <property type="entry name" value="Ribonuclease PH domain 2-like"/>
    <property type="match status" value="1"/>
</dbReference>
<dbReference type="GO" id="GO:0000177">
    <property type="term" value="C:cytoplasmic exosome (RNase complex)"/>
    <property type="evidence" value="ECO:0007669"/>
    <property type="project" value="TreeGrafter"/>
</dbReference>
<sequence length="324" mass="34463">MQAADRRRFNGPEGARPLRFTKASSLDRVCPDLHSMNRTESIHADEHLCLTAQTQANDAASSSRQDGRTPSQIRPICEHTYISRETFALKFGLELIQICTHFTVMQTGLVSDAAGSVYIETGRTKVICAVHGPKPTAPSVAFSPKARLNVEVKFAPFSSGVRRFAPGKDTESLTLSSAVHQAILPSLLLETLPKSQIDLFLTILESDGNDDDISAGITAASVALAQAGIPMRGLVVATSAALLARSPTQAFLDPTLAEARKAVGFATIACLPALGTITNIATTGAFPLVVLEEVLQTLETAFKICGQLHGVAKQALLDDSNEEA</sequence>
<dbReference type="GO" id="GO:0003723">
    <property type="term" value="F:RNA binding"/>
    <property type="evidence" value="ECO:0007669"/>
    <property type="project" value="UniProtKB-KW"/>
</dbReference>
<dbReference type="GO" id="GO:0005730">
    <property type="term" value="C:nucleolus"/>
    <property type="evidence" value="ECO:0007669"/>
    <property type="project" value="TreeGrafter"/>
</dbReference>
<keyword evidence="6" id="KW-0271">Exosome</keyword>
<dbReference type="PANTHER" id="PTHR11953:SF2">
    <property type="entry name" value="EXOSOME COMPLEX COMPONENT MTR3"/>
    <property type="match status" value="1"/>
</dbReference>
<dbReference type="SUPFAM" id="SSF54211">
    <property type="entry name" value="Ribosomal protein S5 domain 2-like"/>
    <property type="match status" value="1"/>
</dbReference>
<dbReference type="InterPro" id="IPR036345">
    <property type="entry name" value="ExoRNase_PH_dom2_sf"/>
</dbReference>
<organism evidence="10 11">
    <name type="scientific">Microbotryum intermedium</name>
    <dbReference type="NCBI Taxonomy" id="269621"/>
    <lineage>
        <taxon>Eukaryota</taxon>
        <taxon>Fungi</taxon>
        <taxon>Dikarya</taxon>
        <taxon>Basidiomycota</taxon>
        <taxon>Pucciniomycotina</taxon>
        <taxon>Microbotryomycetes</taxon>
        <taxon>Microbotryales</taxon>
        <taxon>Microbotryaceae</taxon>
        <taxon>Microbotryum</taxon>
    </lineage>
</organism>
<dbReference type="OrthoDB" id="2504340at2759"/>
<protein>
    <submittedName>
        <fullName evidence="10">BQ2448_1438 protein</fullName>
    </submittedName>
</protein>
<keyword evidence="5" id="KW-0698">rRNA processing</keyword>